<accession>A0A8T2RKF4</accession>
<dbReference type="GO" id="GO:0005868">
    <property type="term" value="C:cytoplasmic dynein complex"/>
    <property type="evidence" value="ECO:0007669"/>
    <property type="project" value="TreeGrafter"/>
</dbReference>
<protein>
    <recommendedName>
        <fullName evidence="3">Dynein light chain</fullName>
    </recommendedName>
</protein>
<dbReference type="PANTHER" id="PTHR21255:SF4">
    <property type="entry name" value="DYNEIN LIGHT CHAIN TCTEX-TYPE"/>
    <property type="match status" value="1"/>
</dbReference>
<dbReference type="CDD" id="cd21455">
    <property type="entry name" value="DLC-like_DYNLT1_DYNLT3"/>
    <property type="match status" value="1"/>
</dbReference>
<proteinExistence type="predicted"/>
<dbReference type="PANTHER" id="PTHR21255">
    <property type="entry name" value="T-COMPLEX-ASSOCIATED-TESTIS-EXPRESSED 1/ DYNEIN LIGHT CHAIN"/>
    <property type="match status" value="1"/>
</dbReference>
<dbReference type="Pfam" id="PF03645">
    <property type="entry name" value="Tctex-1"/>
    <property type="match status" value="1"/>
</dbReference>
<evidence type="ECO:0000313" key="1">
    <source>
        <dbReference type="EMBL" id="KAH7296460.1"/>
    </source>
</evidence>
<dbReference type="Proteomes" id="UP000825935">
    <property type="component" value="Chromosome 26"/>
</dbReference>
<evidence type="ECO:0008006" key="3">
    <source>
        <dbReference type="Google" id="ProtNLM"/>
    </source>
</evidence>
<organism evidence="1 2">
    <name type="scientific">Ceratopteris richardii</name>
    <name type="common">Triangle waterfern</name>
    <dbReference type="NCBI Taxonomy" id="49495"/>
    <lineage>
        <taxon>Eukaryota</taxon>
        <taxon>Viridiplantae</taxon>
        <taxon>Streptophyta</taxon>
        <taxon>Embryophyta</taxon>
        <taxon>Tracheophyta</taxon>
        <taxon>Polypodiopsida</taxon>
        <taxon>Polypodiidae</taxon>
        <taxon>Polypodiales</taxon>
        <taxon>Pteridineae</taxon>
        <taxon>Pteridaceae</taxon>
        <taxon>Parkerioideae</taxon>
        <taxon>Ceratopteris</taxon>
    </lineage>
</organism>
<dbReference type="OMA" id="VNQWTSA"/>
<reference evidence="1" key="1">
    <citation type="submission" date="2021-08" db="EMBL/GenBank/DDBJ databases">
        <title>WGS assembly of Ceratopteris richardii.</title>
        <authorList>
            <person name="Marchant D.B."/>
            <person name="Chen G."/>
            <person name="Jenkins J."/>
            <person name="Shu S."/>
            <person name="Leebens-Mack J."/>
            <person name="Grimwood J."/>
            <person name="Schmutz J."/>
            <person name="Soltis P."/>
            <person name="Soltis D."/>
            <person name="Chen Z.-H."/>
        </authorList>
    </citation>
    <scope>NUCLEOTIDE SEQUENCE</scope>
    <source>
        <strain evidence="1">Whitten #5841</strain>
        <tissue evidence="1">Leaf</tissue>
    </source>
</reference>
<name>A0A8T2RKF4_CERRI</name>
<sequence length="113" mass="12818">MDSPEPQIDPRFASDEIDPIIKNSIDEAIMSAQFHHEKVKHWTANVVELCVKRLADLDKPFKYIVTCIIMQKSGAGMSTATSCYWDTNVDGSRTIRWENKSMYCIVTVFGLGM</sequence>
<dbReference type="GO" id="GO:0007018">
    <property type="term" value="P:microtubule-based movement"/>
    <property type="evidence" value="ECO:0007669"/>
    <property type="project" value="TreeGrafter"/>
</dbReference>
<dbReference type="AlphaFoldDB" id="A0A8T2RKF4"/>
<comment type="caution">
    <text evidence="1">The sequence shown here is derived from an EMBL/GenBank/DDBJ whole genome shotgun (WGS) entry which is preliminary data.</text>
</comment>
<evidence type="ECO:0000313" key="2">
    <source>
        <dbReference type="Proteomes" id="UP000825935"/>
    </source>
</evidence>
<dbReference type="Gene3D" id="3.30.1140.40">
    <property type="entry name" value="Tctex-1"/>
    <property type="match status" value="1"/>
</dbReference>
<dbReference type="OrthoDB" id="10059120at2759"/>
<gene>
    <name evidence="1" type="ORF">KP509_26G023800</name>
</gene>
<dbReference type="EMBL" id="CM035431">
    <property type="protein sequence ID" value="KAH7296460.1"/>
    <property type="molecule type" value="Genomic_DNA"/>
</dbReference>
<dbReference type="GO" id="GO:0005737">
    <property type="term" value="C:cytoplasm"/>
    <property type="evidence" value="ECO:0007669"/>
    <property type="project" value="TreeGrafter"/>
</dbReference>
<keyword evidence="2" id="KW-1185">Reference proteome</keyword>
<dbReference type="InterPro" id="IPR005334">
    <property type="entry name" value="Tctex-1-like"/>
</dbReference>
<dbReference type="GO" id="GO:0045505">
    <property type="term" value="F:dynein intermediate chain binding"/>
    <property type="evidence" value="ECO:0007669"/>
    <property type="project" value="TreeGrafter"/>
</dbReference>
<dbReference type="InterPro" id="IPR038586">
    <property type="entry name" value="Tctex-1-like_sf"/>
</dbReference>